<evidence type="ECO:0000313" key="1">
    <source>
        <dbReference type="EMBL" id="KAA0040627.1"/>
    </source>
</evidence>
<evidence type="ECO:0000313" key="4">
    <source>
        <dbReference type="Proteomes" id="UP000321947"/>
    </source>
</evidence>
<dbReference type="PANTHER" id="PTHR24559:SF436">
    <property type="entry name" value="RNA-DIRECTED DNA POLYMERASE HOMOLOG"/>
    <property type="match status" value="1"/>
</dbReference>
<reference evidence="3 4" key="1">
    <citation type="submission" date="2019-08" db="EMBL/GenBank/DDBJ databases">
        <title>Draft genome sequences of two oriental melons (Cucumis melo L. var makuwa).</title>
        <authorList>
            <person name="Kwon S.-Y."/>
        </authorList>
    </citation>
    <scope>NUCLEOTIDE SEQUENCE [LARGE SCALE GENOMIC DNA]</scope>
    <source>
        <strain evidence="4">cv. Chang Bougi</strain>
        <strain evidence="3">cv. SW 3</strain>
        <tissue evidence="1">Leaf</tissue>
    </source>
</reference>
<organism evidence="1 3">
    <name type="scientific">Cucumis melo var. makuwa</name>
    <name type="common">Oriental melon</name>
    <dbReference type="NCBI Taxonomy" id="1194695"/>
    <lineage>
        <taxon>Eukaryota</taxon>
        <taxon>Viridiplantae</taxon>
        <taxon>Streptophyta</taxon>
        <taxon>Embryophyta</taxon>
        <taxon>Tracheophyta</taxon>
        <taxon>Spermatophyta</taxon>
        <taxon>Magnoliopsida</taxon>
        <taxon>eudicotyledons</taxon>
        <taxon>Gunneridae</taxon>
        <taxon>Pentapetalae</taxon>
        <taxon>rosids</taxon>
        <taxon>fabids</taxon>
        <taxon>Cucurbitales</taxon>
        <taxon>Cucurbitaceae</taxon>
        <taxon>Benincaseae</taxon>
        <taxon>Cucumis</taxon>
    </lineage>
</organism>
<evidence type="ECO:0000313" key="2">
    <source>
        <dbReference type="EMBL" id="TYK05674.1"/>
    </source>
</evidence>
<dbReference type="InterPro" id="IPR043128">
    <property type="entry name" value="Rev_trsase/Diguanyl_cyclase"/>
</dbReference>
<gene>
    <name evidence="2" type="ORF">E5676_scaffold98G001420</name>
    <name evidence="1" type="ORF">E6C27_scaffold262G002090</name>
</gene>
<dbReference type="EMBL" id="SSTE01017321">
    <property type="protein sequence ID" value="KAA0040627.1"/>
    <property type="molecule type" value="Genomic_DNA"/>
</dbReference>
<dbReference type="Gene3D" id="3.10.10.10">
    <property type="entry name" value="HIV Type 1 Reverse Transcriptase, subunit A, domain 1"/>
    <property type="match status" value="1"/>
</dbReference>
<dbReference type="AlphaFoldDB" id="A0A5A7TGC7"/>
<dbReference type="EMBL" id="SSTD01013776">
    <property type="protein sequence ID" value="TYK05674.1"/>
    <property type="molecule type" value="Genomic_DNA"/>
</dbReference>
<evidence type="ECO:0000313" key="3">
    <source>
        <dbReference type="Proteomes" id="UP000321393"/>
    </source>
</evidence>
<keyword evidence="1" id="KW-0808">Transferase</keyword>
<keyword evidence="1" id="KW-0695">RNA-directed DNA polymerase</keyword>
<protein>
    <submittedName>
        <fullName evidence="1">RNA-directed DNA polymerase-like protein</fullName>
    </submittedName>
</protein>
<dbReference type="Proteomes" id="UP000321947">
    <property type="component" value="Unassembled WGS sequence"/>
</dbReference>
<dbReference type="Gene3D" id="3.30.70.270">
    <property type="match status" value="2"/>
</dbReference>
<name>A0A5A7TGC7_CUCMM</name>
<comment type="caution">
    <text evidence="1">The sequence shown here is derived from an EMBL/GenBank/DDBJ whole genome shotgun (WGS) entry which is preliminary data.</text>
</comment>
<accession>A0A5A7TGC7</accession>
<dbReference type="PANTHER" id="PTHR24559">
    <property type="entry name" value="TRANSPOSON TY3-I GAG-POL POLYPROTEIN"/>
    <property type="match status" value="1"/>
</dbReference>
<dbReference type="InterPro" id="IPR043502">
    <property type="entry name" value="DNA/RNA_pol_sf"/>
</dbReference>
<dbReference type="SUPFAM" id="SSF56672">
    <property type="entry name" value="DNA/RNA polymerases"/>
    <property type="match status" value="1"/>
</dbReference>
<dbReference type="GO" id="GO:0003964">
    <property type="term" value="F:RNA-directed DNA polymerase activity"/>
    <property type="evidence" value="ECO:0007669"/>
    <property type="project" value="UniProtKB-KW"/>
</dbReference>
<proteinExistence type="predicted"/>
<dbReference type="InterPro" id="IPR053134">
    <property type="entry name" value="RNA-dir_DNA_polymerase"/>
</dbReference>
<dbReference type="Proteomes" id="UP000321393">
    <property type="component" value="Unassembled WGS sequence"/>
</dbReference>
<keyword evidence="1" id="KW-0548">Nucleotidyltransferase</keyword>
<sequence length="441" mass="50453">MSCDYWIFPTIVQADIRQPNGFKMISAMQLDKSLAEEPPSMAIPLGALGKLGETVPKDTLCVSKKYHGVMPKSWPKSLSMRRMTDHGIESPLEAKAPAKNACRTTPPELAELRKQSKKLLGTGFSRPVEAPWEALVLCLKKNDRSLQQCINCRIQNKLIVHRKYPFPALTRLFDRPRRVTYFPKSDIRLRYCRRQINVLNRVLEFHQIKVRKRKNVATCNGKIPKSVAVLCSCLELANSNGQSIKGFLKRASSLTELLKEEDIQWGGNLECQATFDGLKQATIEVASATKPLKVEAEQFNCMFEEYLHHFVDGRQGNLAQLLNVAQFGNNTQIDSLIRRIQFEINGSRHSVLLLLVDGPYVGDNPQVHRVEEEWEQMADIVQVCLEEASRSMEERVDQKRCALEFEWMTKLLINSAITSYYCQLTWNRKKIRKSRKSLLTE</sequence>
<dbReference type="OrthoDB" id="1928766at2759"/>